<comment type="caution">
    <text evidence="1">The sequence shown here is derived from an EMBL/GenBank/DDBJ whole genome shotgun (WGS) entry which is preliminary data.</text>
</comment>
<evidence type="ECO:0000313" key="1">
    <source>
        <dbReference type="EMBL" id="KAJ9087887.1"/>
    </source>
</evidence>
<gene>
    <name evidence="1" type="ORF">DSO57_1028731</name>
</gene>
<organism evidence="1 2">
    <name type="scientific">Entomophthora muscae</name>
    <dbReference type="NCBI Taxonomy" id="34485"/>
    <lineage>
        <taxon>Eukaryota</taxon>
        <taxon>Fungi</taxon>
        <taxon>Fungi incertae sedis</taxon>
        <taxon>Zoopagomycota</taxon>
        <taxon>Entomophthoromycotina</taxon>
        <taxon>Entomophthoromycetes</taxon>
        <taxon>Entomophthorales</taxon>
        <taxon>Entomophthoraceae</taxon>
        <taxon>Entomophthora</taxon>
    </lineage>
</organism>
<evidence type="ECO:0000313" key="2">
    <source>
        <dbReference type="Proteomes" id="UP001165960"/>
    </source>
</evidence>
<dbReference type="EMBL" id="QTSX02000184">
    <property type="protein sequence ID" value="KAJ9087887.1"/>
    <property type="molecule type" value="Genomic_DNA"/>
</dbReference>
<proteinExistence type="predicted"/>
<sequence>MDLSSLPTPRRFSILQRNSLVITEISLTLTQYAAQVSSRTMISSLFPSYPSLEKTKSHLLSLLPNLKAPHKDFFQKSTSFFNHSTWYQAKGWRRFCLTSKEVLRRRNNNLCSYYESSDHLLLACPLSKCSLLIKKTSTLTLLSLSSNSKSLTILVTIHGPLGKIKVLALINTGADAILIEE</sequence>
<dbReference type="Proteomes" id="UP001165960">
    <property type="component" value="Unassembled WGS sequence"/>
</dbReference>
<name>A0ACC2UNF1_9FUNG</name>
<protein>
    <submittedName>
        <fullName evidence="1">Uncharacterized protein</fullName>
    </submittedName>
</protein>
<accession>A0ACC2UNF1</accession>
<reference evidence="1" key="1">
    <citation type="submission" date="2022-04" db="EMBL/GenBank/DDBJ databases">
        <title>Genome of the entomopathogenic fungus Entomophthora muscae.</title>
        <authorList>
            <person name="Elya C."/>
            <person name="Lovett B.R."/>
            <person name="Lee E."/>
            <person name="Macias A.M."/>
            <person name="Hajek A.E."/>
            <person name="De Bivort B.L."/>
            <person name="Kasson M.T."/>
            <person name="De Fine Licht H.H."/>
            <person name="Stajich J.E."/>
        </authorList>
    </citation>
    <scope>NUCLEOTIDE SEQUENCE</scope>
    <source>
        <strain evidence="1">Berkeley</strain>
    </source>
</reference>
<keyword evidence="2" id="KW-1185">Reference proteome</keyword>